<evidence type="ECO:0000313" key="2">
    <source>
        <dbReference type="Proteomes" id="UP000005408"/>
    </source>
</evidence>
<keyword evidence="2" id="KW-1185">Reference proteome</keyword>
<evidence type="ECO:0000313" key="1">
    <source>
        <dbReference type="EnsemblMetazoa" id="G7765.1:cds"/>
    </source>
</evidence>
<dbReference type="AlphaFoldDB" id="A0A8W8NL88"/>
<name>A0A8W8NL88_MAGGI</name>
<accession>A0A8W8NL88</accession>
<protein>
    <submittedName>
        <fullName evidence="1">Uncharacterized protein</fullName>
    </submittedName>
</protein>
<sequence>MRSSNVLSTTIQRYLSSLTTVPKPRRKGIPKMKAIILAIALCLAVASVQGYMGSYYHNRYNPRYYGNMYDNYYDDDYYMGGMRGYNSYRSPYYRSFGYNNMGGYLGSYLNRRYNY</sequence>
<reference evidence="1" key="1">
    <citation type="submission" date="2022-08" db="UniProtKB">
        <authorList>
            <consortium name="EnsemblMetazoa"/>
        </authorList>
    </citation>
    <scope>IDENTIFICATION</scope>
    <source>
        <strain evidence="1">05x7-T-G4-1.051#20</strain>
    </source>
</reference>
<organism evidence="1 2">
    <name type="scientific">Magallana gigas</name>
    <name type="common">Pacific oyster</name>
    <name type="synonym">Crassostrea gigas</name>
    <dbReference type="NCBI Taxonomy" id="29159"/>
    <lineage>
        <taxon>Eukaryota</taxon>
        <taxon>Metazoa</taxon>
        <taxon>Spiralia</taxon>
        <taxon>Lophotrochozoa</taxon>
        <taxon>Mollusca</taxon>
        <taxon>Bivalvia</taxon>
        <taxon>Autobranchia</taxon>
        <taxon>Pteriomorphia</taxon>
        <taxon>Ostreida</taxon>
        <taxon>Ostreoidea</taxon>
        <taxon>Ostreidae</taxon>
        <taxon>Magallana</taxon>
    </lineage>
</organism>
<dbReference type="Proteomes" id="UP000005408">
    <property type="component" value="Unassembled WGS sequence"/>
</dbReference>
<proteinExistence type="predicted"/>
<dbReference type="EnsemblMetazoa" id="G7765.1">
    <property type="protein sequence ID" value="G7765.1:cds"/>
    <property type="gene ID" value="G7765"/>
</dbReference>